<gene>
    <name evidence="10" type="ORF">APAL1065_LOCUS22775</name>
</gene>
<dbReference type="SUPFAM" id="SSF109604">
    <property type="entry name" value="HD-domain/PDEase-like"/>
    <property type="match status" value="1"/>
</dbReference>
<dbReference type="GO" id="GO:0005886">
    <property type="term" value="C:plasma membrane"/>
    <property type="evidence" value="ECO:0007669"/>
    <property type="project" value="TreeGrafter"/>
</dbReference>
<keyword evidence="3" id="KW-0547">Nucleotide-binding</keyword>
<dbReference type="InterPro" id="IPR002073">
    <property type="entry name" value="PDEase_catalytic_dom"/>
</dbReference>
<dbReference type="GO" id="GO:0035556">
    <property type="term" value="P:intracellular signal transduction"/>
    <property type="evidence" value="ECO:0007669"/>
    <property type="project" value="InterPro"/>
</dbReference>
<protein>
    <submittedName>
        <fullName evidence="10">Uncharacterized protein</fullName>
    </submittedName>
</protein>
<dbReference type="GO" id="GO:0004114">
    <property type="term" value="F:3',5'-cyclic-nucleotide phosphodiesterase activity"/>
    <property type="evidence" value="ECO:0007669"/>
    <property type="project" value="InterPro"/>
</dbReference>
<dbReference type="GO" id="GO:0004383">
    <property type="term" value="F:guanylate cyclase activity"/>
    <property type="evidence" value="ECO:0007669"/>
    <property type="project" value="TreeGrafter"/>
</dbReference>
<feature type="domain" description="PDEase" evidence="9">
    <location>
        <begin position="205"/>
        <end position="445"/>
    </location>
</feature>
<comment type="subcellular location">
    <subcellularLocation>
        <location evidence="1">Membrane</location>
    </subcellularLocation>
</comment>
<sequence>MNTASRMETKGQANKIQISQETADLLTENGKGHWIQQRKDLIVAKGKGQMQTYWLDLKTDDNAKSTTSGSTNNEQTDVAHKQSSVVERVQQKQASHVERGLETKATRLVNWNVQILWKLLQQMHSNRVVFGTSPDSEIKIESLQDNLMQSKIVPIKEYSDCIDFSAVSGSNSSSTSAQTQLPEMYKEELQKYIQSLATMYRDHPFHCFEHASHKMMALMKFFSRIVHMQANRGAAGDANAERYLAVIADPAIQFTVALASLAGGVDHAGVPNSQLVKEKSSLAVLYGNQCVSEQHALELAWSLLMGPEYGGLRRSIYVNEAEFKTFRQLFVHSVLSSDTMDKEMQGNRQRRWDELFSEGVPIWTGETLVNRKCTLILECISQAAEFAHAMQHYQLFQKWDKLLFQEAFKAFGDNRGDYDPSQFWYDAEIGFFDYMVIPLTKKLKESGVFGNSSDEYLEYALKNRREWILKGKEVIESMSKSAAGPKDAAAAGVSETPPAAKNTEVSEELKVEGSLA</sequence>
<dbReference type="AlphaFoldDB" id="A0A7S2YNJ0"/>
<evidence type="ECO:0000256" key="4">
    <source>
        <dbReference type="ARBA" id="ARBA00022989"/>
    </source>
</evidence>
<evidence type="ECO:0000256" key="2">
    <source>
        <dbReference type="ARBA" id="ARBA00022692"/>
    </source>
</evidence>
<dbReference type="EMBL" id="HBHT01033873">
    <property type="protein sequence ID" value="CAD9986536.1"/>
    <property type="molecule type" value="Transcribed_RNA"/>
</dbReference>
<evidence type="ECO:0000256" key="5">
    <source>
        <dbReference type="ARBA" id="ARBA00023136"/>
    </source>
</evidence>
<feature type="domain" description="Guanylate cyclase" evidence="8">
    <location>
        <begin position="2"/>
        <end position="55"/>
    </location>
</feature>
<dbReference type="GO" id="GO:0007168">
    <property type="term" value="P:receptor guanylyl cyclase signaling pathway"/>
    <property type="evidence" value="ECO:0007669"/>
    <property type="project" value="TreeGrafter"/>
</dbReference>
<dbReference type="PANTHER" id="PTHR11920">
    <property type="entry name" value="GUANYLYL CYCLASE"/>
    <property type="match status" value="1"/>
</dbReference>
<dbReference type="SUPFAM" id="SSF55073">
    <property type="entry name" value="Nucleotide cyclase"/>
    <property type="match status" value="1"/>
</dbReference>
<dbReference type="GO" id="GO:0000166">
    <property type="term" value="F:nucleotide binding"/>
    <property type="evidence" value="ECO:0007669"/>
    <property type="project" value="UniProtKB-KW"/>
</dbReference>
<feature type="compositionally biased region" description="Basic and acidic residues" evidence="7">
    <location>
        <begin position="507"/>
        <end position="516"/>
    </location>
</feature>
<dbReference type="InterPro" id="IPR036971">
    <property type="entry name" value="PDEase_catalytic_dom_sf"/>
</dbReference>
<feature type="compositionally biased region" description="Polar residues" evidence="7">
    <location>
        <begin position="64"/>
        <end position="82"/>
    </location>
</feature>
<keyword evidence="6" id="KW-0456">Lyase</keyword>
<evidence type="ECO:0000259" key="9">
    <source>
        <dbReference type="Pfam" id="PF00233"/>
    </source>
</evidence>
<feature type="region of interest" description="Disordered" evidence="7">
    <location>
        <begin position="62"/>
        <end position="82"/>
    </location>
</feature>
<accession>A0A7S2YNJ0</accession>
<dbReference type="InterPro" id="IPR001054">
    <property type="entry name" value="A/G_cyclase"/>
</dbReference>
<dbReference type="Gene3D" id="3.30.70.1230">
    <property type="entry name" value="Nucleotide cyclase"/>
    <property type="match status" value="1"/>
</dbReference>
<dbReference type="Pfam" id="PF00211">
    <property type="entry name" value="Guanylate_cyc"/>
    <property type="match status" value="1"/>
</dbReference>
<dbReference type="GO" id="GO:0001653">
    <property type="term" value="F:peptide receptor activity"/>
    <property type="evidence" value="ECO:0007669"/>
    <property type="project" value="TreeGrafter"/>
</dbReference>
<evidence type="ECO:0000256" key="3">
    <source>
        <dbReference type="ARBA" id="ARBA00022741"/>
    </source>
</evidence>
<proteinExistence type="predicted"/>
<dbReference type="GO" id="GO:0004016">
    <property type="term" value="F:adenylate cyclase activity"/>
    <property type="evidence" value="ECO:0007669"/>
    <property type="project" value="TreeGrafter"/>
</dbReference>
<dbReference type="Pfam" id="PF00233">
    <property type="entry name" value="PDEase_I"/>
    <property type="match status" value="1"/>
</dbReference>
<evidence type="ECO:0000256" key="1">
    <source>
        <dbReference type="ARBA" id="ARBA00004370"/>
    </source>
</evidence>
<name>A0A7S2YNJ0_9STRA</name>
<evidence type="ECO:0000256" key="7">
    <source>
        <dbReference type="SAM" id="MobiDB-lite"/>
    </source>
</evidence>
<evidence type="ECO:0000259" key="8">
    <source>
        <dbReference type="Pfam" id="PF00211"/>
    </source>
</evidence>
<keyword evidence="4" id="KW-1133">Transmembrane helix</keyword>
<keyword evidence="2" id="KW-0812">Transmembrane</keyword>
<feature type="region of interest" description="Disordered" evidence="7">
    <location>
        <begin position="484"/>
        <end position="516"/>
    </location>
</feature>
<dbReference type="PANTHER" id="PTHR11920:SF335">
    <property type="entry name" value="GUANYLATE CYCLASE"/>
    <property type="match status" value="1"/>
</dbReference>
<dbReference type="Gene3D" id="1.10.1300.10">
    <property type="entry name" value="3'5'-cyclic nucleotide phosphodiesterase, catalytic domain"/>
    <property type="match status" value="1"/>
</dbReference>
<dbReference type="InterPro" id="IPR050401">
    <property type="entry name" value="Cyclic_nucleotide_synthase"/>
</dbReference>
<evidence type="ECO:0000256" key="6">
    <source>
        <dbReference type="ARBA" id="ARBA00023239"/>
    </source>
</evidence>
<organism evidence="10">
    <name type="scientific">Entomoneis paludosa</name>
    <dbReference type="NCBI Taxonomy" id="265537"/>
    <lineage>
        <taxon>Eukaryota</taxon>
        <taxon>Sar</taxon>
        <taxon>Stramenopiles</taxon>
        <taxon>Ochrophyta</taxon>
        <taxon>Bacillariophyta</taxon>
        <taxon>Bacillariophyceae</taxon>
        <taxon>Bacillariophycidae</taxon>
        <taxon>Entomoneidaceae</taxon>
        <taxon>Entomoneis</taxon>
    </lineage>
</organism>
<keyword evidence="5" id="KW-0472">Membrane</keyword>
<evidence type="ECO:0000313" key="10">
    <source>
        <dbReference type="EMBL" id="CAD9986536.1"/>
    </source>
</evidence>
<dbReference type="InterPro" id="IPR029787">
    <property type="entry name" value="Nucleotide_cyclase"/>
</dbReference>
<reference evidence="10" key="1">
    <citation type="submission" date="2021-01" db="EMBL/GenBank/DDBJ databases">
        <authorList>
            <person name="Corre E."/>
            <person name="Pelletier E."/>
            <person name="Niang G."/>
            <person name="Scheremetjew M."/>
            <person name="Finn R."/>
            <person name="Kale V."/>
            <person name="Holt S."/>
            <person name="Cochrane G."/>
            <person name="Meng A."/>
            <person name="Brown T."/>
            <person name="Cohen L."/>
        </authorList>
    </citation>
    <scope>NUCLEOTIDE SEQUENCE</scope>
    <source>
        <strain evidence="10">CCMP125</strain>
    </source>
</reference>